<protein>
    <submittedName>
        <fullName evidence="1">Uncharacterized protein</fullName>
    </submittedName>
</protein>
<keyword evidence="2" id="KW-1185">Reference proteome</keyword>
<evidence type="ECO:0000313" key="2">
    <source>
        <dbReference type="Proteomes" id="UP001066276"/>
    </source>
</evidence>
<dbReference type="Proteomes" id="UP001066276">
    <property type="component" value="Chromosome 3_1"/>
</dbReference>
<organism evidence="1 2">
    <name type="scientific">Pleurodeles waltl</name>
    <name type="common">Iberian ribbed newt</name>
    <dbReference type="NCBI Taxonomy" id="8319"/>
    <lineage>
        <taxon>Eukaryota</taxon>
        <taxon>Metazoa</taxon>
        <taxon>Chordata</taxon>
        <taxon>Craniata</taxon>
        <taxon>Vertebrata</taxon>
        <taxon>Euteleostomi</taxon>
        <taxon>Amphibia</taxon>
        <taxon>Batrachia</taxon>
        <taxon>Caudata</taxon>
        <taxon>Salamandroidea</taxon>
        <taxon>Salamandridae</taxon>
        <taxon>Pleurodelinae</taxon>
        <taxon>Pleurodeles</taxon>
    </lineage>
</organism>
<accession>A0AAV7UEN8</accession>
<reference evidence="1" key="1">
    <citation type="journal article" date="2022" name="bioRxiv">
        <title>Sequencing and chromosome-scale assembly of the giantPleurodeles waltlgenome.</title>
        <authorList>
            <person name="Brown T."/>
            <person name="Elewa A."/>
            <person name="Iarovenko S."/>
            <person name="Subramanian E."/>
            <person name="Araus A.J."/>
            <person name="Petzold A."/>
            <person name="Susuki M."/>
            <person name="Suzuki K.-i.T."/>
            <person name="Hayashi T."/>
            <person name="Toyoda A."/>
            <person name="Oliveira C."/>
            <person name="Osipova E."/>
            <person name="Leigh N.D."/>
            <person name="Simon A."/>
            <person name="Yun M.H."/>
        </authorList>
    </citation>
    <scope>NUCLEOTIDE SEQUENCE</scope>
    <source>
        <strain evidence="1">20211129_DDA</strain>
        <tissue evidence="1">Liver</tissue>
    </source>
</reference>
<evidence type="ECO:0000313" key="1">
    <source>
        <dbReference type="EMBL" id="KAJ1187522.1"/>
    </source>
</evidence>
<dbReference type="EMBL" id="JANPWB010000005">
    <property type="protein sequence ID" value="KAJ1187522.1"/>
    <property type="molecule type" value="Genomic_DNA"/>
</dbReference>
<name>A0AAV7UEN8_PLEWA</name>
<gene>
    <name evidence="1" type="ORF">NDU88_004297</name>
</gene>
<proteinExistence type="predicted"/>
<comment type="caution">
    <text evidence="1">The sequence shown here is derived from an EMBL/GenBank/DDBJ whole genome shotgun (WGS) entry which is preliminary data.</text>
</comment>
<dbReference type="AlphaFoldDB" id="A0AAV7UEN8"/>
<sequence length="207" mass="22633">MKLRLQAAGLRHGFIGHHERSGLRTEPDMRSGKARKDLVISQKRKKCRHGDAVRSATAQLLPGLSEGFHPSSFSPNVAATPPIVLHDDERFSTAILNPQVPVVNLSQPSSLKPRESPLLAYFNNKKLPQRDTNPNVGSNPLLTSGAMETLPNASRSMETHELVHRSGLPVIFVDHSGSSYLTETGVPPIKRLVPEDNLSSLMSQVVD</sequence>